<dbReference type="InterPro" id="IPR023093">
    <property type="entry name" value="ScpA-like_C"/>
</dbReference>
<keyword evidence="1" id="KW-0159">Chromosome partition</keyword>
<dbReference type="Pfam" id="PF02616">
    <property type="entry name" value="SMC_ScpA"/>
    <property type="match status" value="2"/>
</dbReference>
<organism evidence="4">
    <name type="scientific">uncultured Chloroflexota bacterium</name>
    <dbReference type="NCBI Taxonomy" id="166587"/>
    <lineage>
        <taxon>Bacteria</taxon>
        <taxon>Bacillati</taxon>
        <taxon>Chloroflexota</taxon>
        <taxon>environmental samples</taxon>
    </lineage>
</organism>
<dbReference type="GO" id="GO:0007059">
    <property type="term" value="P:chromosome segregation"/>
    <property type="evidence" value="ECO:0007669"/>
    <property type="project" value="UniProtKB-KW"/>
</dbReference>
<dbReference type="AlphaFoldDB" id="A0A6J4K3C3"/>
<feature type="region of interest" description="Disordered" evidence="3">
    <location>
        <begin position="125"/>
        <end position="152"/>
    </location>
</feature>
<dbReference type="Gene3D" id="1.10.10.580">
    <property type="entry name" value="Structural maintenance of chromosome 1. Chain E"/>
    <property type="match status" value="1"/>
</dbReference>
<protein>
    <recommendedName>
        <fullName evidence="2">Segregation and condensation protein A</fullName>
    </recommendedName>
</protein>
<gene>
    <name evidence="4" type="ORF">AVDCRST_MAG77-5074</name>
</gene>
<dbReference type="Gene3D" id="6.10.250.2410">
    <property type="match status" value="1"/>
</dbReference>
<evidence type="ECO:0000256" key="1">
    <source>
        <dbReference type="ARBA" id="ARBA00022829"/>
    </source>
</evidence>
<name>A0A6J4K3C3_9CHLR</name>
<evidence type="ECO:0000256" key="3">
    <source>
        <dbReference type="SAM" id="MobiDB-lite"/>
    </source>
</evidence>
<dbReference type="PANTHER" id="PTHR33969:SF2">
    <property type="entry name" value="SEGREGATION AND CONDENSATION PROTEIN A"/>
    <property type="match status" value="1"/>
</dbReference>
<feature type="compositionally biased region" description="Pro residues" evidence="3">
    <location>
        <begin position="139"/>
        <end position="150"/>
    </location>
</feature>
<sequence>MPALLSGKTAFTRLPPAHIAVAGFDGSLELLLHLLADGRLEVTALSLAAVADQYLATVRLLPADGARLDFLAEFLVVGSQLLLLKSRALLPREAARMVEEVPVDEATLEARLREYRRYRQVAGRLDERQHQGTRAFSRPTPPPLPPPAAPPRLERAAPEQLAAALQRLLTARWPEPDPPAAPRVTIGERIGHIREALAQHGRVLFEWLAESCQTRGELIVTFLAVLELFRAHAIELEQDELFGAIWLAGK</sequence>
<dbReference type="PANTHER" id="PTHR33969">
    <property type="entry name" value="SEGREGATION AND CONDENSATION PROTEIN A"/>
    <property type="match status" value="1"/>
</dbReference>
<evidence type="ECO:0000256" key="2">
    <source>
        <dbReference type="ARBA" id="ARBA00044777"/>
    </source>
</evidence>
<evidence type="ECO:0000313" key="4">
    <source>
        <dbReference type="EMBL" id="CAA9294765.1"/>
    </source>
</evidence>
<reference evidence="4" key="1">
    <citation type="submission" date="2020-02" db="EMBL/GenBank/DDBJ databases">
        <authorList>
            <person name="Meier V. D."/>
        </authorList>
    </citation>
    <scope>NUCLEOTIDE SEQUENCE</scope>
    <source>
        <strain evidence="4">AVDCRST_MAG77</strain>
    </source>
</reference>
<accession>A0A6J4K3C3</accession>
<proteinExistence type="predicted"/>
<dbReference type="EMBL" id="CADCTC010000264">
    <property type="protein sequence ID" value="CAA9294765.1"/>
    <property type="molecule type" value="Genomic_DNA"/>
</dbReference>
<dbReference type="InterPro" id="IPR003768">
    <property type="entry name" value="ScpA"/>
</dbReference>